<reference evidence="1" key="2">
    <citation type="submission" date="2023-05" db="EMBL/GenBank/DDBJ databases">
        <authorList>
            <person name="Fouks B."/>
        </authorList>
    </citation>
    <scope>NUCLEOTIDE SEQUENCE</scope>
    <source>
        <strain evidence="1">Stay&amp;Tobe</strain>
        <tissue evidence="1">Testes</tissue>
    </source>
</reference>
<protein>
    <submittedName>
        <fullName evidence="1">Uncharacterized protein</fullName>
    </submittedName>
</protein>
<organism evidence="1 2">
    <name type="scientific">Diploptera punctata</name>
    <name type="common">Pacific beetle cockroach</name>
    <dbReference type="NCBI Taxonomy" id="6984"/>
    <lineage>
        <taxon>Eukaryota</taxon>
        <taxon>Metazoa</taxon>
        <taxon>Ecdysozoa</taxon>
        <taxon>Arthropoda</taxon>
        <taxon>Hexapoda</taxon>
        <taxon>Insecta</taxon>
        <taxon>Pterygota</taxon>
        <taxon>Neoptera</taxon>
        <taxon>Polyneoptera</taxon>
        <taxon>Dictyoptera</taxon>
        <taxon>Blattodea</taxon>
        <taxon>Blaberoidea</taxon>
        <taxon>Blaberidae</taxon>
        <taxon>Diplopterinae</taxon>
        <taxon>Diploptera</taxon>
    </lineage>
</organism>
<name>A0AAD8AND5_DIPPU</name>
<comment type="caution">
    <text evidence="1">The sequence shown here is derived from an EMBL/GenBank/DDBJ whole genome shotgun (WGS) entry which is preliminary data.</text>
</comment>
<reference evidence="1" key="1">
    <citation type="journal article" date="2023" name="IScience">
        <title>Live-bearing cockroach genome reveals convergent evolutionary mechanisms linked to viviparity in insects and beyond.</title>
        <authorList>
            <person name="Fouks B."/>
            <person name="Harrison M.C."/>
            <person name="Mikhailova A.A."/>
            <person name="Marchal E."/>
            <person name="English S."/>
            <person name="Carruthers M."/>
            <person name="Jennings E.C."/>
            <person name="Chiamaka E.L."/>
            <person name="Frigard R.A."/>
            <person name="Pippel M."/>
            <person name="Attardo G.M."/>
            <person name="Benoit J.B."/>
            <person name="Bornberg-Bauer E."/>
            <person name="Tobe S.S."/>
        </authorList>
    </citation>
    <scope>NUCLEOTIDE SEQUENCE</scope>
    <source>
        <strain evidence="1">Stay&amp;Tobe</strain>
    </source>
</reference>
<dbReference type="Proteomes" id="UP001233999">
    <property type="component" value="Unassembled WGS sequence"/>
</dbReference>
<feature type="non-terminal residue" evidence="1">
    <location>
        <position position="113"/>
    </location>
</feature>
<dbReference type="GO" id="GO:0005783">
    <property type="term" value="C:endoplasmic reticulum"/>
    <property type="evidence" value="ECO:0007669"/>
    <property type="project" value="TreeGrafter"/>
</dbReference>
<keyword evidence="2" id="KW-1185">Reference proteome</keyword>
<dbReference type="EMBL" id="JASPKZ010000003">
    <property type="protein sequence ID" value="KAJ9601786.1"/>
    <property type="molecule type" value="Genomic_DNA"/>
</dbReference>
<accession>A0AAD8AND5</accession>
<dbReference type="AlphaFoldDB" id="A0AAD8AND5"/>
<dbReference type="PANTHER" id="PTHR13399:SF2">
    <property type="entry name" value="TRANSLOCON-ASSOCIATED PROTEIN SUBUNIT GAMMA"/>
    <property type="match status" value="1"/>
</dbReference>
<gene>
    <name evidence="1" type="ORF">L9F63_000078</name>
</gene>
<evidence type="ECO:0000313" key="2">
    <source>
        <dbReference type="Proteomes" id="UP001233999"/>
    </source>
</evidence>
<sequence length="113" mass="13133">MLSDSLLCKTNGPHRLVIEMKFDKSLCRGQDTKIKFSVMPYPGDSGFTQWHEAMKMVARLPGGIPPEFRRRLWLTLAEKHLQERGVDWSHAERFCFNEWSNPDDDELGVQIVK</sequence>
<proteinExistence type="predicted"/>
<evidence type="ECO:0000313" key="1">
    <source>
        <dbReference type="EMBL" id="KAJ9601786.1"/>
    </source>
</evidence>
<dbReference type="PANTHER" id="PTHR13399">
    <property type="entry name" value="TRANSLOCON-ASSOCIATED PROTEIN TRAP , GAMMA SUBUNIT"/>
    <property type="match status" value="1"/>
</dbReference>